<organism evidence="2 3">
    <name type="scientific">Halobacillus salinus</name>
    <dbReference type="NCBI Taxonomy" id="192814"/>
    <lineage>
        <taxon>Bacteria</taxon>
        <taxon>Bacillati</taxon>
        <taxon>Bacillota</taxon>
        <taxon>Bacilli</taxon>
        <taxon>Bacillales</taxon>
        <taxon>Bacillaceae</taxon>
        <taxon>Halobacillus</taxon>
    </lineage>
</organism>
<sequence length="74" mass="8538">MNKPIFHVVIVLATCFFYAIGYLFDVEWLQFYYRNEYSMAEGRSLEMGGSILPIGLGVLTAFLVTKFILPHTRQ</sequence>
<reference evidence="2 3" key="1">
    <citation type="journal article" date="2003" name="Int. J. Syst. Evol. Microbiol.">
        <title>Halobacillus salinus sp. nov., isolated from a salt lake on the coast of the East Sea in Korea.</title>
        <authorList>
            <person name="Yoon J.H."/>
            <person name="Kang K.H."/>
            <person name="Park Y.H."/>
        </authorList>
    </citation>
    <scope>NUCLEOTIDE SEQUENCE [LARGE SCALE GENOMIC DNA]</scope>
    <source>
        <strain evidence="2 3">HSL-3</strain>
    </source>
</reference>
<keyword evidence="3" id="KW-1185">Reference proteome</keyword>
<proteinExistence type="predicted"/>
<name>A0A4Z0H569_9BACI</name>
<protein>
    <submittedName>
        <fullName evidence="2">Uncharacterized protein</fullName>
    </submittedName>
</protein>
<gene>
    <name evidence="2" type="ORF">E4663_05215</name>
</gene>
<evidence type="ECO:0000313" key="3">
    <source>
        <dbReference type="Proteomes" id="UP000297982"/>
    </source>
</evidence>
<dbReference type="RefSeq" id="WP_135326861.1">
    <property type="nucleotide sequence ID" value="NZ_SRJC01000001.1"/>
</dbReference>
<dbReference type="EMBL" id="SRJC01000001">
    <property type="protein sequence ID" value="TGB04396.1"/>
    <property type="molecule type" value="Genomic_DNA"/>
</dbReference>
<keyword evidence="1" id="KW-0472">Membrane</keyword>
<dbReference type="Proteomes" id="UP000297982">
    <property type="component" value="Unassembled WGS sequence"/>
</dbReference>
<dbReference type="STRING" id="192814.GCA_900166575_01443"/>
<accession>A0A4Z0H569</accession>
<dbReference type="AlphaFoldDB" id="A0A4Z0H569"/>
<evidence type="ECO:0000256" key="1">
    <source>
        <dbReference type="SAM" id="Phobius"/>
    </source>
</evidence>
<comment type="caution">
    <text evidence="2">The sequence shown here is derived from an EMBL/GenBank/DDBJ whole genome shotgun (WGS) entry which is preliminary data.</text>
</comment>
<keyword evidence="1" id="KW-0812">Transmembrane</keyword>
<evidence type="ECO:0000313" key="2">
    <source>
        <dbReference type="EMBL" id="TGB04396.1"/>
    </source>
</evidence>
<keyword evidence="1" id="KW-1133">Transmembrane helix</keyword>
<feature type="transmembrane region" description="Helical" evidence="1">
    <location>
        <begin position="5"/>
        <end position="24"/>
    </location>
</feature>
<feature type="transmembrane region" description="Helical" evidence="1">
    <location>
        <begin position="51"/>
        <end position="69"/>
    </location>
</feature>